<name>A0ABQ5AMD6_9ASTR</name>
<reference evidence="2" key="1">
    <citation type="journal article" date="2022" name="Int. J. Mol. Sci.">
        <title>Draft Genome of Tanacetum Coccineum: Genomic Comparison of Closely Related Tanacetum-Family Plants.</title>
        <authorList>
            <person name="Yamashiro T."/>
            <person name="Shiraishi A."/>
            <person name="Nakayama K."/>
            <person name="Satake H."/>
        </authorList>
    </citation>
    <scope>NUCLEOTIDE SEQUENCE</scope>
</reference>
<dbReference type="Proteomes" id="UP001151760">
    <property type="component" value="Unassembled WGS sequence"/>
</dbReference>
<dbReference type="EMBL" id="BQNB010012460">
    <property type="protein sequence ID" value="GJT03831.1"/>
    <property type="molecule type" value="Genomic_DNA"/>
</dbReference>
<comment type="caution">
    <text evidence="2">The sequence shown here is derived from an EMBL/GenBank/DDBJ whole genome shotgun (WGS) entry which is preliminary data.</text>
</comment>
<evidence type="ECO:0000313" key="3">
    <source>
        <dbReference type="Proteomes" id="UP001151760"/>
    </source>
</evidence>
<feature type="region of interest" description="Disordered" evidence="1">
    <location>
        <begin position="53"/>
        <end position="73"/>
    </location>
</feature>
<accession>A0ABQ5AMD6</accession>
<evidence type="ECO:0000313" key="2">
    <source>
        <dbReference type="EMBL" id="GJT03831.1"/>
    </source>
</evidence>
<sequence>MGNEKLQCSRVLGKKVTATWLEYTPNDDGFLSTNRSLQSSSSHMALRRRFSLVSPHGMGDGDGDGDGGDHNVNDVIPVVDKIEELAQEYMEHLEHGKRTRIKKT</sequence>
<keyword evidence="3" id="KW-1185">Reference proteome</keyword>
<organism evidence="2 3">
    <name type="scientific">Tanacetum coccineum</name>
    <dbReference type="NCBI Taxonomy" id="301880"/>
    <lineage>
        <taxon>Eukaryota</taxon>
        <taxon>Viridiplantae</taxon>
        <taxon>Streptophyta</taxon>
        <taxon>Embryophyta</taxon>
        <taxon>Tracheophyta</taxon>
        <taxon>Spermatophyta</taxon>
        <taxon>Magnoliopsida</taxon>
        <taxon>eudicotyledons</taxon>
        <taxon>Gunneridae</taxon>
        <taxon>Pentapetalae</taxon>
        <taxon>asterids</taxon>
        <taxon>campanulids</taxon>
        <taxon>Asterales</taxon>
        <taxon>Asteraceae</taxon>
        <taxon>Asteroideae</taxon>
        <taxon>Anthemideae</taxon>
        <taxon>Anthemidinae</taxon>
        <taxon>Tanacetum</taxon>
    </lineage>
</organism>
<gene>
    <name evidence="2" type="ORF">Tco_0838293</name>
</gene>
<protein>
    <submittedName>
        <fullName evidence="2">Uncharacterized protein</fullName>
    </submittedName>
</protein>
<reference evidence="2" key="2">
    <citation type="submission" date="2022-01" db="EMBL/GenBank/DDBJ databases">
        <authorList>
            <person name="Yamashiro T."/>
            <person name="Shiraishi A."/>
            <person name="Satake H."/>
            <person name="Nakayama K."/>
        </authorList>
    </citation>
    <scope>NUCLEOTIDE SEQUENCE</scope>
</reference>
<proteinExistence type="predicted"/>
<evidence type="ECO:0000256" key="1">
    <source>
        <dbReference type="SAM" id="MobiDB-lite"/>
    </source>
</evidence>